<keyword evidence="8" id="KW-0067">ATP-binding</keyword>
<evidence type="ECO:0000313" key="14">
    <source>
        <dbReference type="EMBL" id="NBI29795.1"/>
    </source>
</evidence>
<dbReference type="Gene3D" id="6.10.340.10">
    <property type="match status" value="1"/>
</dbReference>
<dbReference type="SUPFAM" id="SSF55874">
    <property type="entry name" value="ATPase domain of HSP90 chaperone/DNA topoisomerase II/histidine kinase"/>
    <property type="match status" value="1"/>
</dbReference>
<protein>
    <submittedName>
        <fullName evidence="14">Sensor histidine kinase</fullName>
    </submittedName>
</protein>
<evidence type="ECO:0000256" key="5">
    <source>
        <dbReference type="ARBA" id="ARBA00022692"/>
    </source>
</evidence>
<organism evidence="14 15">
    <name type="scientific">Chengkuizengella marina</name>
    <dbReference type="NCBI Taxonomy" id="2507566"/>
    <lineage>
        <taxon>Bacteria</taxon>
        <taxon>Bacillati</taxon>
        <taxon>Bacillota</taxon>
        <taxon>Bacilli</taxon>
        <taxon>Bacillales</taxon>
        <taxon>Paenibacillaceae</taxon>
        <taxon>Chengkuizengella</taxon>
    </lineage>
</organism>
<evidence type="ECO:0000256" key="11">
    <source>
        <dbReference type="ARBA" id="ARBA00023136"/>
    </source>
</evidence>
<dbReference type="SUPFAM" id="SSF158472">
    <property type="entry name" value="HAMP domain-like"/>
    <property type="match status" value="1"/>
</dbReference>
<evidence type="ECO:0000256" key="12">
    <source>
        <dbReference type="SAM" id="Phobius"/>
    </source>
</evidence>
<evidence type="ECO:0000313" key="15">
    <source>
        <dbReference type="Proteomes" id="UP000448943"/>
    </source>
</evidence>
<gene>
    <name evidence="14" type="ORF">ERL59_12590</name>
</gene>
<keyword evidence="3" id="KW-0597">Phosphoprotein</keyword>
<evidence type="ECO:0000256" key="4">
    <source>
        <dbReference type="ARBA" id="ARBA00022679"/>
    </source>
</evidence>
<evidence type="ECO:0000256" key="9">
    <source>
        <dbReference type="ARBA" id="ARBA00022989"/>
    </source>
</evidence>
<feature type="transmembrane region" description="Helical" evidence="12">
    <location>
        <begin position="30"/>
        <end position="57"/>
    </location>
</feature>
<keyword evidence="6" id="KW-0547">Nucleotide-binding</keyword>
<sequence>MLIRTHLFTTGSGGVYSTMFNKIKQYRHKVFFQILLANSLIIIIFMFLLFAVLWSYYTEIEVQRKIDANTAILERMETYFNHKQDLLKTAVHDLSNTNKEIMDEIVFSLDHSEQELIEYRLDKYMQSSSFQIVSSWSFFEDYFGQEEDVIAVTLTSEKSLSEKKLYSRRRMDQKSKNTFQISHPLYYGNAMELLGILNVHYDYAGINNLLDSQKEQLKGTVYVYTEEGKLLYPTAEGTQLKNINAPSYETSINTIQIDGEKFYVNKLVDERSQLMFVGMIPKKEVEQVTTVHVVMLLLTVALASTAITMTYWAMRKYSKRIQSIEQSIKKVQTGDLNVRIPENNKQRDELSTISNSFNKMLEELNRYIDFVFVSEIKQKEAEMRALQSQIDPHFLYNTLEAIRMKAVADGNKTTSEMIVHLTKMFRYSMKNHDEVTVEDEILHVKSYLNLFQIRYPNRLNVVYEIPEHILAYPIPKFILQPIIENYILHGLRKNEYSNLLTIHIEEQKKTLCIRIQDNGIGIKKERLDKIRAMLNDESEVLDSLGLSNVHQRIRLKFGDGYGLEINSVEHKGTEVTINILVPFWNRGRETHV</sequence>
<dbReference type="SMART" id="SM00304">
    <property type="entry name" value="HAMP"/>
    <property type="match status" value="1"/>
</dbReference>
<dbReference type="InterPro" id="IPR003660">
    <property type="entry name" value="HAMP_dom"/>
</dbReference>
<keyword evidence="5 12" id="KW-0812">Transmembrane</keyword>
<comment type="caution">
    <text evidence="14">The sequence shown here is derived from an EMBL/GenBank/DDBJ whole genome shotgun (WGS) entry which is preliminary data.</text>
</comment>
<evidence type="ECO:0000256" key="6">
    <source>
        <dbReference type="ARBA" id="ARBA00022741"/>
    </source>
</evidence>
<evidence type="ECO:0000256" key="10">
    <source>
        <dbReference type="ARBA" id="ARBA00023012"/>
    </source>
</evidence>
<keyword evidence="4" id="KW-0808">Transferase</keyword>
<dbReference type="InterPro" id="IPR036890">
    <property type="entry name" value="HATPase_C_sf"/>
</dbReference>
<evidence type="ECO:0000256" key="1">
    <source>
        <dbReference type="ARBA" id="ARBA00004651"/>
    </source>
</evidence>
<proteinExistence type="predicted"/>
<dbReference type="PANTHER" id="PTHR34220">
    <property type="entry name" value="SENSOR HISTIDINE KINASE YPDA"/>
    <property type="match status" value="1"/>
</dbReference>
<feature type="transmembrane region" description="Helical" evidence="12">
    <location>
        <begin position="291"/>
        <end position="314"/>
    </location>
</feature>
<name>A0A6N9Q4L6_9BACL</name>
<keyword evidence="11 12" id="KW-0472">Membrane</keyword>
<dbReference type="AlphaFoldDB" id="A0A6N9Q4L6"/>
<keyword evidence="9 12" id="KW-1133">Transmembrane helix</keyword>
<dbReference type="InterPro" id="IPR050640">
    <property type="entry name" value="Bact_2-comp_sensor_kinase"/>
</dbReference>
<dbReference type="Pfam" id="PF02518">
    <property type="entry name" value="HATPase_c"/>
    <property type="match status" value="1"/>
</dbReference>
<feature type="domain" description="HAMP" evidence="13">
    <location>
        <begin position="315"/>
        <end position="369"/>
    </location>
</feature>
<dbReference type="Pfam" id="PF06580">
    <property type="entry name" value="His_kinase"/>
    <property type="match status" value="1"/>
</dbReference>
<evidence type="ECO:0000259" key="13">
    <source>
        <dbReference type="PROSITE" id="PS50885"/>
    </source>
</evidence>
<dbReference type="InterPro" id="IPR010559">
    <property type="entry name" value="Sig_transdc_His_kin_internal"/>
</dbReference>
<dbReference type="InterPro" id="IPR003594">
    <property type="entry name" value="HATPase_dom"/>
</dbReference>
<dbReference type="GO" id="GO:0000155">
    <property type="term" value="F:phosphorelay sensor kinase activity"/>
    <property type="evidence" value="ECO:0007669"/>
    <property type="project" value="InterPro"/>
</dbReference>
<evidence type="ECO:0000256" key="3">
    <source>
        <dbReference type="ARBA" id="ARBA00022553"/>
    </source>
</evidence>
<dbReference type="Pfam" id="PF00672">
    <property type="entry name" value="HAMP"/>
    <property type="match status" value="1"/>
</dbReference>
<dbReference type="GO" id="GO:0005524">
    <property type="term" value="F:ATP binding"/>
    <property type="evidence" value="ECO:0007669"/>
    <property type="project" value="UniProtKB-KW"/>
</dbReference>
<evidence type="ECO:0000256" key="8">
    <source>
        <dbReference type="ARBA" id="ARBA00022840"/>
    </source>
</evidence>
<comment type="subcellular location">
    <subcellularLocation>
        <location evidence="1">Cell membrane</location>
        <topology evidence="1">Multi-pass membrane protein</topology>
    </subcellularLocation>
</comment>
<dbReference type="PROSITE" id="PS50885">
    <property type="entry name" value="HAMP"/>
    <property type="match status" value="1"/>
</dbReference>
<dbReference type="Proteomes" id="UP000448943">
    <property type="component" value="Unassembled WGS sequence"/>
</dbReference>
<reference evidence="14 15" key="1">
    <citation type="submission" date="2019-01" db="EMBL/GenBank/DDBJ databases">
        <title>Chengkuizengella sp. nov., isolated from deep-sea sediment of East Pacific Ocean.</title>
        <authorList>
            <person name="Yang J."/>
            <person name="Lai Q."/>
            <person name="Shao Z."/>
        </authorList>
    </citation>
    <scope>NUCLEOTIDE SEQUENCE [LARGE SCALE GENOMIC DNA]</scope>
    <source>
        <strain evidence="14 15">YPA3-1-1</strain>
    </source>
</reference>
<evidence type="ECO:0000256" key="7">
    <source>
        <dbReference type="ARBA" id="ARBA00022777"/>
    </source>
</evidence>
<evidence type="ECO:0000256" key="2">
    <source>
        <dbReference type="ARBA" id="ARBA00022475"/>
    </source>
</evidence>
<keyword evidence="15" id="KW-1185">Reference proteome</keyword>
<dbReference type="EMBL" id="SIJB01000028">
    <property type="protein sequence ID" value="NBI29795.1"/>
    <property type="molecule type" value="Genomic_DNA"/>
</dbReference>
<dbReference type="PANTHER" id="PTHR34220:SF11">
    <property type="entry name" value="SENSOR PROTEIN KINASE HPTS"/>
    <property type="match status" value="1"/>
</dbReference>
<dbReference type="Gene3D" id="3.30.565.10">
    <property type="entry name" value="Histidine kinase-like ATPase, C-terminal domain"/>
    <property type="match status" value="1"/>
</dbReference>
<keyword evidence="7 14" id="KW-0418">Kinase</keyword>
<dbReference type="CDD" id="cd06225">
    <property type="entry name" value="HAMP"/>
    <property type="match status" value="1"/>
</dbReference>
<keyword evidence="2" id="KW-1003">Cell membrane</keyword>
<dbReference type="GO" id="GO:0005886">
    <property type="term" value="C:plasma membrane"/>
    <property type="evidence" value="ECO:0007669"/>
    <property type="project" value="UniProtKB-SubCell"/>
</dbReference>
<keyword evidence="10" id="KW-0902">Two-component regulatory system</keyword>
<accession>A0A6N9Q4L6</accession>